<dbReference type="Proteomes" id="UP000663829">
    <property type="component" value="Unassembled WGS sequence"/>
</dbReference>
<dbReference type="AlphaFoldDB" id="A0A815SB07"/>
<dbReference type="OrthoDB" id="10059230at2759"/>
<dbReference type="Pfam" id="PF13424">
    <property type="entry name" value="TPR_12"/>
    <property type="match status" value="2"/>
</dbReference>
<evidence type="ECO:0000313" key="5">
    <source>
        <dbReference type="EMBL" id="CAF1488163.1"/>
    </source>
</evidence>
<feature type="non-terminal residue" evidence="5">
    <location>
        <position position="1"/>
    </location>
</feature>
<protein>
    <recommendedName>
        <fullName evidence="9">Tetratricopeptide repeat protein</fullName>
    </recommendedName>
</protein>
<dbReference type="SMART" id="SM00028">
    <property type="entry name" value="TPR"/>
    <property type="match status" value="6"/>
</dbReference>
<dbReference type="EMBL" id="CAJNOQ010021563">
    <property type="protein sequence ID" value="CAF1488163.1"/>
    <property type="molecule type" value="Genomic_DNA"/>
</dbReference>
<evidence type="ECO:0000313" key="8">
    <source>
        <dbReference type="Proteomes" id="UP000663829"/>
    </source>
</evidence>
<dbReference type="Gene3D" id="1.25.40.10">
    <property type="entry name" value="Tetratricopeptide repeat domain"/>
    <property type="match status" value="3"/>
</dbReference>
<evidence type="ECO:0000256" key="3">
    <source>
        <dbReference type="PROSITE-ProRule" id="PRU00339"/>
    </source>
</evidence>
<evidence type="ECO:0008006" key="9">
    <source>
        <dbReference type="Google" id="ProtNLM"/>
    </source>
</evidence>
<feature type="repeat" description="TPR" evidence="3">
    <location>
        <begin position="264"/>
        <end position="297"/>
    </location>
</feature>
<sequence>NFIGQAYSSKTNYELALKNYETALELQLKYNPDNLDLLSTCYHNIGLLHKEKKGDANISLALKYYEAALQLGLSSSERDECLIATTINNITTLRPNTDPNQIDNSIENLKLVLDIRSKYLPEAHPLIGITHSTLGEAYCAKGDYSLGSKHFEQSLKIKQKYLPENHPSIIITYFDIARLYLDKGHLENIFNDTQNGNNSFLLSLHYYQHILQSTSPNYENIALIYNNMGLIHTRMNQFEKAFNCLQFAKNIYDQYLPSDHINLGAWYKNMGKVYTFKGDYQQGLDYYKKALEFYHTITTSEKEIYYALIYFNIGELYELSHNFIDALEYYQISLELVSKIQPSTHKDLLEPKYAIERLKKNRKKSYRKCFRCSCS</sequence>
<reference evidence="5" key="1">
    <citation type="submission" date="2021-02" db="EMBL/GenBank/DDBJ databases">
        <authorList>
            <person name="Nowell W R."/>
        </authorList>
    </citation>
    <scope>NUCLEOTIDE SEQUENCE</scope>
</reference>
<feature type="repeat" description="TPR" evidence="3">
    <location>
        <begin position="307"/>
        <end position="340"/>
    </location>
</feature>
<keyword evidence="1" id="KW-0677">Repeat</keyword>
<dbReference type="PROSITE" id="PS50005">
    <property type="entry name" value="TPR"/>
    <property type="match status" value="2"/>
</dbReference>
<evidence type="ECO:0000256" key="1">
    <source>
        <dbReference type="ARBA" id="ARBA00022737"/>
    </source>
</evidence>
<accession>A0A815SB07</accession>
<proteinExistence type="predicted"/>
<dbReference type="PANTHER" id="PTHR45641">
    <property type="entry name" value="TETRATRICOPEPTIDE REPEAT PROTEIN (AFU_ORTHOLOGUE AFUA_6G03870)"/>
    <property type="match status" value="1"/>
</dbReference>
<keyword evidence="8" id="KW-1185">Reference proteome</keyword>
<dbReference type="EMBL" id="CAJOBC010087052">
    <property type="protein sequence ID" value="CAF4351782.1"/>
    <property type="molecule type" value="Genomic_DNA"/>
</dbReference>
<evidence type="ECO:0000313" key="6">
    <source>
        <dbReference type="EMBL" id="CAF4149266.1"/>
    </source>
</evidence>
<dbReference type="Proteomes" id="UP000682733">
    <property type="component" value="Unassembled WGS sequence"/>
</dbReference>
<dbReference type="Proteomes" id="UP000677228">
    <property type="component" value="Unassembled WGS sequence"/>
</dbReference>
<dbReference type="InterPro" id="IPR011990">
    <property type="entry name" value="TPR-like_helical_dom_sf"/>
</dbReference>
<organism evidence="5 8">
    <name type="scientific">Didymodactylos carnosus</name>
    <dbReference type="NCBI Taxonomy" id="1234261"/>
    <lineage>
        <taxon>Eukaryota</taxon>
        <taxon>Metazoa</taxon>
        <taxon>Spiralia</taxon>
        <taxon>Gnathifera</taxon>
        <taxon>Rotifera</taxon>
        <taxon>Eurotatoria</taxon>
        <taxon>Bdelloidea</taxon>
        <taxon>Philodinida</taxon>
        <taxon>Philodinidae</taxon>
        <taxon>Didymodactylos</taxon>
    </lineage>
</organism>
<dbReference type="PANTHER" id="PTHR45641:SF1">
    <property type="entry name" value="AAA+ ATPASE DOMAIN-CONTAINING PROTEIN"/>
    <property type="match status" value="1"/>
</dbReference>
<keyword evidence="2 3" id="KW-0802">TPR repeat</keyword>
<dbReference type="InterPro" id="IPR019734">
    <property type="entry name" value="TPR_rpt"/>
</dbReference>
<dbReference type="EMBL" id="CAJNOK010021803">
    <property type="protein sequence ID" value="CAF1337964.1"/>
    <property type="molecule type" value="Genomic_DNA"/>
</dbReference>
<dbReference type="Pfam" id="PF13181">
    <property type="entry name" value="TPR_8"/>
    <property type="match status" value="1"/>
</dbReference>
<gene>
    <name evidence="5" type="ORF">GPM918_LOCUS36130</name>
    <name evidence="4" type="ORF">OVA965_LOCUS30204</name>
    <name evidence="7" type="ORF">SRO942_LOCUS36857</name>
    <name evidence="6" type="ORF">TMI583_LOCUS31004</name>
</gene>
<evidence type="ECO:0000256" key="2">
    <source>
        <dbReference type="ARBA" id="ARBA00022803"/>
    </source>
</evidence>
<name>A0A815SB07_9BILA</name>
<evidence type="ECO:0000313" key="7">
    <source>
        <dbReference type="EMBL" id="CAF4351782.1"/>
    </source>
</evidence>
<dbReference type="EMBL" id="CAJOBA010043431">
    <property type="protein sequence ID" value="CAF4149266.1"/>
    <property type="molecule type" value="Genomic_DNA"/>
</dbReference>
<evidence type="ECO:0000313" key="4">
    <source>
        <dbReference type="EMBL" id="CAF1337964.1"/>
    </source>
</evidence>
<dbReference type="Proteomes" id="UP000681722">
    <property type="component" value="Unassembled WGS sequence"/>
</dbReference>
<dbReference type="SUPFAM" id="SSF48452">
    <property type="entry name" value="TPR-like"/>
    <property type="match status" value="2"/>
</dbReference>
<comment type="caution">
    <text evidence="5">The sequence shown here is derived from an EMBL/GenBank/DDBJ whole genome shotgun (WGS) entry which is preliminary data.</text>
</comment>